<comment type="caution">
    <text evidence="1">The sequence shown here is derived from an EMBL/GenBank/DDBJ whole genome shotgun (WGS) entry which is preliminary data.</text>
</comment>
<gene>
    <name evidence="1" type="ORF">DI525_00200</name>
</gene>
<evidence type="ECO:0000313" key="1">
    <source>
        <dbReference type="EMBL" id="PZR06749.1"/>
    </source>
</evidence>
<dbReference type="Pfam" id="PF02358">
    <property type="entry name" value="Trehalose_PPase"/>
    <property type="match status" value="1"/>
</dbReference>
<dbReference type="AlphaFoldDB" id="A0A2W5SU10"/>
<dbReference type="RefSeq" id="WP_303733798.1">
    <property type="nucleotide sequence ID" value="NZ_CAKZHK010000006.1"/>
</dbReference>
<dbReference type="Gene3D" id="3.30.70.1020">
    <property type="entry name" value="Trehalose-6-phosphate phosphatase related protein, domain 2"/>
    <property type="match status" value="1"/>
</dbReference>
<reference evidence="1 2" key="1">
    <citation type="submission" date="2017-08" db="EMBL/GenBank/DDBJ databases">
        <title>Infants hospitalized years apart are colonized by the same room-sourced microbial strains.</title>
        <authorList>
            <person name="Brooks B."/>
            <person name="Olm M.R."/>
            <person name="Firek B.A."/>
            <person name="Baker R."/>
            <person name="Thomas B.C."/>
            <person name="Morowitz M.J."/>
            <person name="Banfield J.F."/>
        </authorList>
    </citation>
    <scope>NUCLEOTIDE SEQUENCE [LARGE SCALE GENOMIC DNA]</scope>
    <source>
        <strain evidence="1">S2_003_000_R1_3</strain>
    </source>
</reference>
<evidence type="ECO:0000313" key="2">
    <source>
        <dbReference type="Proteomes" id="UP000249432"/>
    </source>
</evidence>
<dbReference type="Proteomes" id="UP000249432">
    <property type="component" value="Unassembled WGS sequence"/>
</dbReference>
<protein>
    <recommendedName>
        <fullName evidence="3">Trehalose-phosphatase</fullName>
    </recommendedName>
</protein>
<dbReference type="GO" id="GO:0005992">
    <property type="term" value="P:trehalose biosynthetic process"/>
    <property type="evidence" value="ECO:0007669"/>
    <property type="project" value="InterPro"/>
</dbReference>
<dbReference type="InterPro" id="IPR036412">
    <property type="entry name" value="HAD-like_sf"/>
</dbReference>
<name>A0A2W5SU10_9CORY</name>
<proteinExistence type="predicted"/>
<dbReference type="Gene3D" id="3.40.50.1000">
    <property type="entry name" value="HAD superfamily/HAD-like"/>
    <property type="match status" value="1"/>
</dbReference>
<dbReference type="InterPro" id="IPR003337">
    <property type="entry name" value="Trehalose_PPase"/>
</dbReference>
<organism evidence="1 2">
    <name type="scientific">Corynebacterium kroppenstedtii</name>
    <dbReference type="NCBI Taxonomy" id="161879"/>
    <lineage>
        <taxon>Bacteria</taxon>
        <taxon>Bacillati</taxon>
        <taxon>Actinomycetota</taxon>
        <taxon>Actinomycetes</taxon>
        <taxon>Mycobacteriales</taxon>
        <taxon>Corynebacteriaceae</taxon>
        <taxon>Corynebacterium</taxon>
    </lineage>
</organism>
<dbReference type="EMBL" id="QFRA01000001">
    <property type="protein sequence ID" value="PZR06749.1"/>
    <property type="molecule type" value="Genomic_DNA"/>
</dbReference>
<accession>A0A2W5SU10</accession>
<evidence type="ECO:0008006" key="3">
    <source>
        <dbReference type="Google" id="ProtNLM"/>
    </source>
</evidence>
<sequence length="285" mass="30943">MFTPSDDINQALRTAAHSNTLMLASDFDGCLAPLNKDAMAVTANPTAMNAIINFAHMPHTFGALVSGRDISKLERLARRTGPQGQNIADDGPDDVRDISGIILAGSHGAEANDGSGVEPNDEQKKLLERMIREAHAVADSAPHSGMFVEEKPLGVGLHGVAMNNDELERQLQQKFADILDSLLDGTTGSYMYGKHILEAQIMEVDKGKWLESARDRYNVDAIVYAGDDTTDENAFRVLHGNDVSIKVGDSHTAAVLRVPDTDAIADVYQRLATMRREYLTENGVL</sequence>
<dbReference type="SUPFAM" id="SSF56784">
    <property type="entry name" value="HAD-like"/>
    <property type="match status" value="1"/>
</dbReference>
<dbReference type="InterPro" id="IPR023214">
    <property type="entry name" value="HAD_sf"/>
</dbReference>